<dbReference type="RefSeq" id="WP_311628816.1">
    <property type="nucleotide sequence ID" value="NZ_JAVREN010000003.1"/>
</dbReference>
<protein>
    <submittedName>
        <fullName evidence="6">Response regulator transcription factor</fullName>
    </submittedName>
</protein>
<keyword evidence="2" id="KW-0238">DNA-binding</keyword>
<evidence type="ECO:0000256" key="3">
    <source>
        <dbReference type="PROSITE-ProRule" id="PRU00169"/>
    </source>
</evidence>
<dbReference type="InterPro" id="IPR058245">
    <property type="entry name" value="NreC/VraR/RcsB-like_REC"/>
</dbReference>
<organism evidence="6 7">
    <name type="scientific">Streptomyces boetiae</name>
    <dbReference type="NCBI Taxonomy" id="3075541"/>
    <lineage>
        <taxon>Bacteria</taxon>
        <taxon>Bacillati</taxon>
        <taxon>Actinomycetota</taxon>
        <taxon>Actinomycetes</taxon>
        <taxon>Kitasatosporales</taxon>
        <taxon>Streptomycetaceae</taxon>
        <taxon>Streptomyces</taxon>
    </lineage>
</organism>
<evidence type="ECO:0000259" key="4">
    <source>
        <dbReference type="PROSITE" id="PS50043"/>
    </source>
</evidence>
<evidence type="ECO:0000313" key="7">
    <source>
        <dbReference type="Proteomes" id="UP001183388"/>
    </source>
</evidence>
<dbReference type="InterPro" id="IPR039420">
    <property type="entry name" value="WalR-like"/>
</dbReference>
<dbReference type="PROSITE" id="PS00622">
    <property type="entry name" value="HTH_LUXR_1"/>
    <property type="match status" value="1"/>
</dbReference>
<dbReference type="SUPFAM" id="SSF46894">
    <property type="entry name" value="C-terminal effector domain of the bipartite response regulators"/>
    <property type="match status" value="1"/>
</dbReference>
<keyword evidence="1 3" id="KW-0597">Phosphoprotein</keyword>
<comment type="caution">
    <text evidence="6">The sequence shown here is derived from an EMBL/GenBank/DDBJ whole genome shotgun (WGS) entry which is preliminary data.</text>
</comment>
<dbReference type="Pfam" id="PF00196">
    <property type="entry name" value="GerE"/>
    <property type="match status" value="1"/>
</dbReference>
<proteinExistence type="predicted"/>
<dbReference type="SUPFAM" id="SSF52172">
    <property type="entry name" value="CheY-like"/>
    <property type="match status" value="1"/>
</dbReference>
<dbReference type="InterPro" id="IPR016032">
    <property type="entry name" value="Sig_transdc_resp-reg_C-effctor"/>
</dbReference>
<dbReference type="CDD" id="cd17535">
    <property type="entry name" value="REC_NarL-like"/>
    <property type="match status" value="1"/>
</dbReference>
<dbReference type="Pfam" id="PF00072">
    <property type="entry name" value="Response_reg"/>
    <property type="match status" value="1"/>
</dbReference>
<evidence type="ECO:0000256" key="2">
    <source>
        <dbReference type="ARBA" id="ARBA00023125"/>
    </source>
</evidence>
<dbReference type="Gene3D" id="3.40.50.2300">
    <property type="match status" value="1"/>
</dbReference>
<dbReference type="SMART" id="SM00421">
    <property type="entry name" value="HTH_LUXR"/>
    <property type="match status" value="1"/>
</dbReference>
<accession>A0ABU2L2W2</accession>
<dbReference type="PANTHER" id="PTHR43214">
    <property type="entry name" value="TWO-COMPONENT RESPONSE REGULATOR"/>
    <property type="match status" value="1"/>
</dbReference>
<evidence type="ECO:0000313" key="6">
    <source>
        <dbReference type="EMBL" id="MDT0305904.1"/>
    </source>
</evidence>
<feature type="domain" description="Response regulatory" evidence="5">
    <location>
        <begin position="20"/>
        <end position="136"/>
    </location>
</feature>
<gene>
    <name evidence="6" type="ORF">RM780_02865</name>
</gene>
<name>A0ABU2L2W2_9ACTN</name>
<evidence type="ECO:0000259" key="5">
    <source>
        <dbReference type="PROSITE" id="PS50110"/>
    </source>
</evidence>
<dbReference type="SMART" id="SM00448">
    <property type="entry name" value="REC"/>
    <property type="match status" value="1"/>
</dbReference>
<dbReference type="InterPro" id="IPR001789">
    <property type="entry name" value="Sig_transdc_resp-reg_receiver"/>
</dbReference>
<evidence type="ECO:0000256" key="1">
    <source>
        <dbReference type="ARBA" id="ARBA00022553"/>
    </source>
</evidence>
<dbReference type="InterPro" id="IPR011006">
    <property type="entry name" value="CheY-like_superfamily"/>
</dbReference>
<dbReference type="CDD" id="cd06170">
    <property type="entry name" value="LuxR_C_like"/>
    <property type="match status" value="1"/>
</dbReference>
<dbReference type="InterPro" id="IPR000792">
    <property type="entry name" value="Tscrpt_reg_LuxR_C"/>
</dbReference>
<dbReference type="PROSITE" id="PS50043">
    <property type="entry name" value="HTH_LUXR_2"/>
    <property type="match status" value="1"/>
</dbReference>
<sequence length="221" mass="23003">MAAVTGPGGEAAGGTAGALRLLVVDDHPVVVGGVQLLLRSDPGIEIAGSARSGREAVRLAAELRPDIVLLDLRLPDMLGTEAAGSLRARAPGVRIVLFTAYADHAALPAALAGGLDGCLLKDSSTTDLAAALRRVAAGERVVDPRLDADAGVTEALVRTGLTRREYEVLRWVALGRTNPEIAEELGLTRNTVKAYLQNAMAKLGAHNRVEAVARAGQERLL</sequence>
<feature type="domain" description="HTH luxR-type" evidence="4">
    <location>
        <begin position="152"/>
        <end position="219"/>
    </location>
</feature>
<reference evidence="7" key="1">
    <citation type="submission" date="2023-07" db="EMBL/GenBank/DDBJ databases">
        <title>30 novel species of actinomycetes from the DSMZ collection.</title>
        <authorList>
            <person name="Nouioui I."/>
        </authorList>
    </citation>
    <scope>NUCLEOTIDE SEQUENCE [LARGE SCALE GENOMIC DNA]</scope>
    <source>
        <strain evidence="7">DSM 44917</strain>
    </source>
</reference>
<feature type="modified residue" description="4-aspartylphosphate" evidence="3">
    <location>
        <position position="71"/>
    </location>
</feature>
<dbReference type="Proteomes" id="UP001183388">
    <property type="component" value="Unassembled WGS sequence"/>
</dbReference>
<dbReference type="EMBL" id="JAVREN010000003">
    <property type="protein sequence ID" value="MDT0305904.1"/>
    <property type="molecule type" value="Genomic_DNA"/>
</dbReference>
<keyword evidence="7" id="KW-1185">Reference proteome</keyword>
<dbReference type="PRINTS" id="PR00038">
    <property type="entry name" value="HTHLUXR"/>
</dbReference>
<dbReference type="PROSITE" id="PS50110">
    <property type="entry name" value="RESPONSE_REGULATORY"/>
    <property type="match status" value="1"/>
</dbReference>